<protein>
    <submittedName>
        <fullName evidence="2">Uncharacterized protein</fullName>
    </submittedName>
</protein>
<dbReference type="WBParaSite" id="SPAL_0000446975.1">
    <property type="protein sequence ID" value="SPAL_0000446975.1"/>
    <property type="gene ID" value="SPAL_0000446975"/>
</dbReference>
<sequence length="35" mass="3914">MPRSPVRACGRACDCRSYGPRFNPGCPLHLLFFST</sequence>
<proteinExistence type="predicted"/>
<evidence type="ECO:0000313" key="2">
    <source>
        <dbReference type="WBParaSite" id="SPAL_0000446975.1"/>
    </source>
</evidence>
<organism evidence="1 2">
    <name type="scientific">Strongyloides papillosus</name>
    <name type="common">Intestinal threadworm</name>
    <dbReference type="NCBI Taxonomy" id="174720"/>
    <lineage>
        <taxon>Eukaryota</taxon>
        <taxon>Metazoa</taxon>
        <taxon>Ecdysozoa</taxon>
        <taxon>Nematoda</taxon>
        <taxon>Chromadorea</taxon>
        <taxon>Rhabditida</taxon>
        <taxon>Tylenchina</taxon>
        <taxon>Panagrolaimomorpha</taxon>
        <taxon>Strongyloidoidea</taxon>
        <taxon>Strongyloididae</taxon>
        <taxon>Strongyloides</taxon>
    </lineage>
</organism>
<dbReference type="AlphaFoldDB" id="A0A0N5BEP5"/>
<name>A0A0N5BEP5_STREA</name>
<keyword evidence="1" id="KW-1185">Reference proteome</keyword>
<reference evidence="2" key="1">
    <citation type="submission" date="2017-02" db="UniProtKB">
        <authorList>
            <consortium name="WormBaseParasite"/>
        </authorList>
    </citation>
    <scope>IDENTIFICATION</scope>
</reference>
<accession>A0A0N5BEP5</accession>
<dbReference type="Proteomes" id="UP000046392">
    <property type="component" value="Unplaced"/>
</dbReference>
<evidence type="ECO:0000313" key="1">
    <source>
        <dbReference type="Proteomes" id="UP000046392"/>
    </source>
</evidence>